<dbReference type="GO" id="GO:0016491">
    <property type="term" value="F:oxidoreductase activity"/>
    <property type="evidence" value="ECO:0007669"/>
    <property type="project" value="UniProtKB-KW"/>
</dbReference>
<dbReference type="STRING" id="1703345.A3860_23235"/>
<name>A0A1V9FZW0_9BACT</name>
<dbReference type="PROSITE" id="PS51387">
    <property type="entry name" value="FAD_PCMH"/>
    <property type="match status" value="1"/>
</dbReference>
<dbReference type="EMBL" id="LVYD01000044">
    <property type="protein sequence ID" value="OQP63854.1"/>
    <property type="molecule type" value="Genomic_DNA"/>
</dbReference>
<dbReference type="Gene3D" id="3.30.43.10">
    <property type="entry name" value="Uridine Diphospho-n-acetylenolpyruvylglucosamine Reductase, domain 2"/>
    <property type="match status" value="1"/>
</dbReference>
<keyword evidence="1" id="KW-0285">Flavoprotein</keyword>
<dbReference type="InterPro" id="IPR036683">
    <property type="entry name" value="CO_DH_flav_C_dom_sf"/>
</dbReference>
<evidence type="ECO:0000256" key="3">
    <source>
        <dbReference type="ARBA" id="ARBA00023002"/>
    </source>
</evidence>
<evidence type="ECO:0000256" key="2">
    <source>
        <dbReference type="ARBA" id="ARBA00022827"/>
    </source>
</evidence>
<dbReference type="Pfam" id="PF03450">
    <property type="entry name" value="CO_deh_flav_C"/>
    <property type="match status" value="1"/>
</dbReference>
<dbReference type="PANTHER" id="PTHR42659">
    <property type="entry name" value="XANTHINE DEHYDROGENASE SUBUNIT C-RELATED"/>
    <property type="match status" value="1"/>
</dbReference>
<dbReference type="InterPro" id="IPR051312">
    <property type="entry name" value="Diverse_Substr_Oxidored"/>
</dbReference>
<organism evidence="5 6">
    <name type="scientific">Niastella vici</name>
    <dbReference type="NCBI Taxonomy" id="1703345"/>
    <lineage>
        <taxon>Bacteria</taxon>
        <taxon>Pseudomonadati</taxon>
        <taxon>Bacteroidota</taxon>
        <taxon>Chitinophagia</taxon>
        <taxon>Chitinophagales</taxon>
        <taxon>Chitinophagaceae</taxon>
        <taxon>Niastella</taxon>
    </lineage>
</organism>
<dbReference type="RefSeq" id="WP_081147518.1">
    <property type="nucleotide sequence ID" value="NZ_LVYD01000044.1"/>
</dbReference>
<keyword evidence="3" id="KW-0560">Oxidoreductase</keyword>
<dbReference type="SUPFAM" id="SSF56176">
    <property type="entry name" value="FAD-binding/transporter-associated domain-like"/>
    <property type="match status" value="1"/>
</dbReference>
<gene>
    <name evidence="5" type="ORF">A3860_23235</name>
</gene>
<dbReference type="SMART" id="SM01092">
    <property type="entry name" value="CO_deh_flav_C"/>
    <property type="match status" value="1"/>
</dbReference>
<evidence type="ECO:0000313" key="6">
    <source>
        <dbReference type="Proteomes" id="UP000192796"/>
    </source>
</evidence>
<dbReference type="OrthoDB" id="9814706at2"/>
<dbReference type="PANTHER" id="PTHR42659:SF2">
    <property type="entry name" value="XANTHINE DEHYDROGENASE SUBUNIT C-RELATED"/>
    <property type="match status" value="1"/>
</dbReference>
<dbReference type="Proteomes" id="UP000192796">
    <property type="component" value="Unassembled WGS sequence"/>
</dbReference>
<dbReference type="FunFam" id="3.30.465.10:FF:000017">
    <property type="entry name" value="Xanthine dehydrogenase, FAD binding subunit"/>
    <property type="match status" value="1"/>
</dbReference>
<evidence type="ECO:0000313" key="5">
    <source>
        <dbReference type="EMBL" id="OQP63854.1"/>
    </source>
</evidence>
<protein>
    <submittedName>
        <fullName evidence="5">Carbon monoxide dehydrogenase</fullName>
    </submittedName>
</protein>
<dbReference type="InterPro" id="IPR036318">
    <property type="entry name" value="FAD-bd_PCMH-like_sf"/>
</dbReference>
<dbReference type="InterPro" id="IPR002346">
    <property type="entry name" value="Mopterin_DH_FAD-bd"/>
</dbReference>
<dbReference type="InterPro" id="IPR016169">
    <property type="entry name" value="FAD-bd_PCMH_sub2"/>
</dbReference>
<proteinExistence type="predicted"/>
<sequence>MIAQSFQYESPGTLAEAISMLNKYGEEAKILSGGHSLIPMMKLRLATPEWLIDINGIPGLSDIKKEGDVIKIGALTTEADIEHSDLLKKHFPLFADVTKLIADPQVRNVATIGGNLAHGDAANDHPAVMLALHATIIATGSGGKRSIPIDEFFQGFYMTALQHGEILTEIQIPVPSAGTGSAYHKLERKVGDYATAGVAVQLTLDGNDVCNSAGIGLTNVNPIPLRASRSEQALTGKRLTDETIEEAARYASEDCSPSSDLRGSEEYKRHLVAVLVKRMIRKAAERARK</sequence>
<evidence type="ECO:0000259" key="4">
    <source>
        <dbReference type="PROSITE" id="PS51387"/>
    </source>
</evidence>
<evidence type="ECO:0000256" key="1">
    <source>
        <dbReference type="ARBA" id="ARBA00022630"/>
    </source>
</evidence>
<keyword evidence="2" id="KW-0274">FAD</keyword>
<dbReference type="InterPro" id="IPR005107">
    <property type="entry name" value="CO_DH_flav_C"/>
</dbReference>
<dbReference type="SUPFAM" id="SSF55447">
    <property type="entry name" value="CO dehydrogenase flavoprotein C-terminal domain-like"/>
    <property type="match status" value="1"/>
</dbReference>
<feature type="domain" description="FAD-binding PCMH-type" evidence="4">
    <location>
        <begin position="1"/>
        <end position="177"/>
    </location>
</feature>
<dbReference type="AlphaFoldDB" id="A0A1V9FZW0"/>
<comment type="caution">
    <text evidence="5">The sequence shown here is derived from an EMBL/GenBank/DDBJ whole genome shotgun (WGS) entry which is preliminary data.</text>
</comment>
<dbReference type="InterPro" id="IPR016167">
    <property type="entry name" value="FAD-bd_PCMH_sub1"/>
</dbReference>
<dbReference type="InterPro" id="IPR016166">
    <property type="entry name" value="FAD-bd_PCMH"/>
</dbReference>
<reference evidence="5 6" key="1">
    <citation type="submission" date="2016-03" db="EMBL/GenBank/DDBJ databases">
        <title>Niastella vici sp. nov., isolated from farmland soil.</title>
        <authorList>
            <person name="Chen L."/>
            <person name="Wang D."/>
            <person name="Yang S."/>
            <person name="Wang G."/>
        </authorList>
    </citation>
    <scope>NUCLEOTIDE SEQUENCE [LARGE SCALE GENOMIC DNA]</scope>
    <source>
        <strain evidence="5 6">DJ57</strain>
    </source>
</reference>
<dbReference type="Gene3D" id="3.30.390.50">
    <property type="entry name" value="CO dehydrogenase flavoprotein, C-terminal domain"/>
    <property type="match status" value="1"/>
</dbReference>
<dbReference type="Pfam" id="PF00941">
    <property type="entry name" value="FAD_binding_5"/>
    <property type="match status" value="1"/>
</dbReference>
<dbReference type="Gene3D" id="3.30.465.10">
    <property type="match status" value="1"/>
</dbReference>
<accession>A0A1V9FZW0</accession>
<keyword evidence="6" id="KW-1185">Reference proteome</keyword>
<dbReference type="GO" id="GO:0071949">
    <property type="term" value="F:FAD binding"/>
    <property type="evidence" value="ECO:0007669"/>
    <property type="project" value="InterPro"/>
</dbReference>